<feature type="non-terminal residue" evidence="7">
    <location>
        <position position="668"/>
    </location>
</feature>
<dbReference type="HAMAP" id="MF_00212">
    <property type="entry name" value="MQO"/>
    <property type="match status" value="1"/>
</dbReference>
<comment type="cofactor">
    <cofactor evidence="1">
        <name>FAD</name>
        <dbReference type="ChEBI" id="CHEBI:57692"/>
    </cofactor>
</comment>
<dbReference type="SUPFAM" id="SSF51905">
    <property type="entry name" value="FAD/NAD(P)-binding domain"/>
    <property type="match status" value="1"/>
</dbReference>
<dbReference type="InterPro" id="IPR036188">
    <property type="entry name" value="FAD/NAD-bd_sf"/>
</dbReference>
<evidence type="ECO:0008006" key="9">
    <source>
        <dbReference type="Google" id="ProtNLM"/>
    </source>
</evidence>
<evidence type="ECO:0000256" key="2">
    <source>
        <dbReference type="ARBA" id="ARBA00005163"/>
    </source>
</evidence>
<dbReference type="GO" id="GO:0006099">
    <property type="term" value="P:tricarboxylic acid cycle"/>
    <property type="evidence" value="ECO:0007669"/>
    <property type="project" value="UniProtKB-UniPathway"/>
</dbReference>
<dbReference type="OrthoDB" id="498204at2759"/>
<accession>E3NUU8</accession>
<dbReference type="Gene3D" id="3.30.9.10">
    <property type="entry name" value="D-Amino Acid Oxidase, subunit A, domain 2"/>
    <property type="match status" value="1"/>
</dbReference>
<protein>
    <recommendedName>
        <fullName evidence="9">Malate dehydrogenase (quinone)</fullName>
    </recommendedName>
</protein>
<dbReference type="GO" id="GO:0008924">
    <property type="term" value="F:L-malate dehydrogenase (quinone) activity"/>
    <property type="evidence" value="ECO:0007669"/>
    <property type="project" value="InterPro"/>
</dbReference>
<dbReference type="NCBIfam" id="TIGR01320">
    <property type="entry name" value="mal_quin_oxido"/>
    <property type="match status" value="1"/>
</dbReference>
<dbReference type="NCBIfam" id="NF003606">
    <property type="entry name" value="PRK05257.2-1"/>
    <property type="match status" value="1"/>
</dbReference>
<sequence length="668" mass="72615">MSATLGTMISQVEPDWSIELFESRTEVATESTNAWNNAGTGHAALCELNYMPEGKDGSLSAAKAIDINEQFQLSRQWWSSLVKQGVLGEPSSFINATPHMTFVRGESNVDYLRRRYELLKEEPLFSDMEFSDDPEQIAEWTPMLVERRSKDEVFAATRSLSGTDVDFGAVTRQLMSHLEGQGVTVNLGHEVKKLRRRADGTWDVYVRNRAGYGKRTVNARFVFVGAGGGALSLLQSSKIPEIKGFGGFPISGKFLKCDNPEVVREHRAKVYGKAAVGAPPMSVPHLDTRIVDGKESLLFGPYAGFSPNFLKKGSWWDLPGSIRLHNLWPMIRVGLSEFSLEKYLLTELMASREKQLSTLREYMPSAKRGDWEMITAGQRVQVMKKDPKKGGVLQFGTEVITGADGTIAGLLGASPGASTAVHAMLGVLLNASPSCLSMPRRVMSTDVDPPLRTSSSGRRSATAARRVFFFAPSGSHACFAATGARWPRHGLGGGLRAAGEDRRDDGLVLRVGVREVRAEHRDLVEQRVHAGAQVRDEGDEAGGARELRDEEVQARVEAAMVRVVGGAALLERAGERGPLIGAQITGCGLARSPDFEHAPQHGRVLHLRFAELGAGGAQRGLVGQRVDDEGAAVAAAAREHEAGLGERRERLAHGVAADLEHHREIAFG</sequence>
<dbReference type="eggNOG" id="ENOG502QSC8">
    <property type="taxonomic scope" value="Eukaryota"/>
</dbReference>
<keyword evidence="5" id="KW-0274">FAD</keyword>
<dbReference type="Gene3D" id="3.50.50.60">
    <property type="entry name" value="FAD/NAD(P)-binding domain"/>
    <property type="match status" value="1"/>
</dbReference>
<dbReference type="Pfam" id="PF06039">
    <property type="entry name" value="Mqo"/>
    <property type="match status" value="1"/>
</dbReference>
<keyword evidence="8" id="KW-1185">Reference proteome</keyword>
<gene>
    <name evidence="7" type="ORF">CRE_26022</name>
</gene>
<evidence type="ECO:0000256" key="1">
    <source>
        <dbReference type="ARBA" id="ARBA00001974"/>
    </source>
</evidence>
<dbReference type="STRING" id="31234.E3NUU8"/>
<evidence type="ECO:0000313" key="8">
    <source>
        <dbReference type="Proteomes" id="UP000008281"/>
    </source>
</evidence>
<comment type="pathway">
    <text evidence="2">Carbohydrate metabolism; tricarboxylic acid cycle.</text>
</comment>
<dbReference type="HOGENOM" id="CLU_411958_0_0_1"/>
<dbReference type="NCBIfam" id="NF003611">
    <property type="entry name" value="PRK05257.3-2"/>
    <property type="match status" value="1"/>
</dbReference>
<organism evidence="8">
    <name type="scientific">Caenorhabditis remanei</name>
    <name type="common">Caenorhabditis vulgaris</name>
    <dbReference type="NCBI Taxonomy" id="31234"/>
    <lineage>
        <taxon>Eukaryota</taxon>
        <taxon>Metazoa</taxon>
        <taxon>Ecdysozoa</taxon>
        <taxon>Nematoda</taxon>
        <taxon>Chromadorea</taxon>
        <taxon>Rhabditida</taxon>
        <taxon>Rhabditina</taxon>
        <taxon>Rhabditomorpha</taxon>
        <taxon>Rhabditoidea</taxon>
        <taxon>Rhabditidae</taxon>
        <taxon>Peloderinae</taxon>
        <taxon>Caenorhabditis</taxon>
    </lineage>
</organism>
<proteinExistence type="inferred from homology"/>
<name>E3NUU8_CAERE</name>
<evidence type="ECO:0000256" key="3">
    <source>
        <dbReference type="ARBA" id="ARBA00022532"/>
    </source>
</evidence>
<dbReference type="Proteomes" id="UP000008281">
    <property type="component" value="Unassembled WGS sequence"/>
</dbReference>
<keyword evidence="4" id="KW-0285">Flavoprotein</keyword>
<evidence type="ECO:0000313" key="7">
    <source>
        <dbReference type="EMBL" id="EFO96530.1"/>
    </source>
</evidence>
<evidence type="ECO:0000256" key="4">
    <source>
        <dbReference type="ARBA" id="ARBA00022630"/>
    </source>
</evidence>
<dbReference type="InterPro" id="IPR006231">
    <property type="entry name" value="MQO"/>
</dbReference>
<evidence type="ECO:0000256" key="6">
    <source>
        <dbReference type="ARBA" id="ARBA00023002"/>
    </source>
</evidence>
<dbReference type="EMBL" id="DS270692">
    <property type="protein sequence ID" value="EFO96530.1"/>
    <property type="molecule type" value="Genomic_DNA"/>
</dbReference>
<dbReference type="PANTHER" id="PTHR43104">
    <property type="entry name" value="L-2-HYDROXYGLUTARATE DEHYDROGENASE, MITOCHONDRIAL"/>
    <property type="match status" value="1"/>
</dbReference>
<dbReference type="AlphaFoldDB" id="E3NUU8"/>
<dbReference type="UniPathway" id="UPA00223"/>
<dbReference type="PANTHER" id="PTHR43104:SF2">
    <property type="entry name" value="L-2-HYDROXYGLUTARATE DEHYDROGENASE, MITOCHONDRIAL"/>
    <property type="match status" value="1"/>
</dbReference>
<dbReference type="InParanoid" id="E3NUU8"/>
<evidence type="ECO:0000256" key="5">
    <source>
        <dbReference type="ARBA" id="ARBA00022827"/>
    </source>
</evidence>
<reference evidence="7" key="1">
    <citation type="submission" date="2007-07" db="EMBL/GenBank/DDBJ databases">
        <title>PCAP assembly of the Caenorhabditis remanei genome.</title>
        <authorList>
            <consortium name="The Caenorhabditis remanei Sequencing Consortium"/>
            <person name="Wilson R.K."/>
        </authorList>
    </citation>
    <scope>NUCLEOTIDE SEQUENCE [LARGE SCALE GENOMIC DNA]</scope>
    <source>
        <strain evidence="7">PB4641</strain>
    </source>
</reference>
<keyword evidence="3" id="KW-0816">Tricarboxylic acid cycle</keyword>
<dbReference type="GO" id="GO:0047545">
    <property type="term" value="F:(S)-2-hydroxyglutarate dehydrogenase activity"/>
    <property type="evidence" value="ECO:0007669"/>
    <property type="project" value="TreeGrafter"/>
</dbReference>
<keyword evidence="6" id="KW-0560">Oxidoreductase</keyword>